<dbReference type="SUPFAM" id="SSF54001">
    <property type="entry name" value="Cysteine proteinases"/>
    <property type="match status" value="1"/>
</dbReference>
<evidence type="ECO:0000313" key="9">
    <source>
        <dbReference type="EMBL" id="WBW73200.1"/>
    </source>
</evidence>
<organism evidence="9 10">
    <name type="scientific">Schizosaccharomyces osmophilus</name>
    <dbReference type="NCBI Taxonomy" id="2545709"/>
    <lineage>
        <taxon>Eukaryota</taxon>
        <taxon>Fungi</taxon>
        <taxon>Dikarya</taxon>
        <taxon>Ascomycota</taxon>
        <taxon>Taphrinomycotina</taxon>
        <taxon>Schizosaccharomycetes</taxon>
        <taxon>Schizosaccharomycetales</taxon>
        <taxon>Schizosaccharomycetaceae</taxon>
        <taxon>Schizosaccharomyces</taxon>
    </lineage>
</organism>
<dbReference type="Gene3D" id="3.90.70.10">
    <property type="entry name" value="Cysteine proteinases"/>
    <property type="match status" value="1"/>
</dbReference>
<comment type="similarity">
    <text evidence="2 7">Belongs to the peptidase C19 family.</text>
</comment>
<proteinExistence type="inferred from homology"/>
<dbReference type="PROSITE" id="PS00972">
    <property type="entry name" value="USP_1"/>
    <property type="match status" value="1"/>
</dbReference>
<dbReference type="InterPro" id="IPR038765">
    <property type="entry name" value="Papain-like_cys_pep_sf"/>
</dbReference>
<dbReference type="PROSITE" id="PS50235">
    <property type="entry name" value="USP_3"/>
    <property type="match status" value="1"/>
</dbReference>
<evidence type="ECO:0000259" key="8">
    <source>
        <dbReference type="PROSITE" id="PS50235"/>
    </source>
</evidence>
<dbReference type="EMBL" id="CP115612">
    <property type="protein sequence ID" value="WBW73200.1"/>
    <property type="molecule type" value="Genomic_DNA"/>
</dbReference>
<dbReference type="GO" id="GO:0004843">
    <property type="term" value="F:cysteine-type deubiquitinase activity"/>
    <property type="evidence" value="ECO:0007669"/>
    <property type="project" value="UniProtKB-UniRule"/>
</dbReference>
<name>A0AAE9WBK7_9SCHI</name>
<dbReference type="InterPro" id="IPR018200">
    <property type="entry name" value="USP_CS"/>
</dbReference>
<evidence type="ECO:0000256" key="1">
    <source>
        <dbReference type="ARBA" id="ARBA00000707"/>
    </source>
</evidence>
<dbReference type="InterPro" id="IPR028889">
    <property type="entry name" value="USP"/>
</dbReference>
<dbReference type="KEGG" id="som:SOMG_03136"/>
<dbReference type="CDD" id="cd02674">
    <property type="entry name" value="Peptidase_C19R"/>
    <property type="match status" value="1"/>
</dbReference>
<evidence type="ECO:0000313" key="10">
    <source>
        <dbReference type="Proteomes" id="UP001212411"/>
    </source>
</evidence>
<dbReference type="RefSeq" id="XP_056037443.1">
    <property type="nucleotide sequence ID" value="XM_056181927.1"/>
</dbReference>
<protein>
    <recommendedName>
        <fullName evidence="7">Ubiquitin carboxyl-terminal hydrolase</fullName>
        <ecNumber evidence="7">3.4.19.12</ecNumber>
    </recommendedName>
</protein>
<keyword evidence="5 7" id="KW-0378">Hydrolase</keyword>
<dbReference type="EC" id="3.4.19.12" evidence="7"/>
<evidence type="ECO:0000256" key="2">
    <source>
        <dbReference type="ARBA" id="ARBA00009085"/>
    </source>
</evidence>
<comment type="catalytic activity">
    <reaction evidence="1 7">
        <text>Thiol-dependent hydrolysis of ester, thioester, amide, peptide and isopeptide bonds formed by the C-terminal Gly of ubiquitin (a 76-residue protein attached to proteins as an intracellular targeting signal).</text>
        <dbReference type="EC" id="3.4.19.12"/>
    </reaction>
</comment>
<evidence type="ECO:0000256" key="7">
    <source>
        <dbReference type="RuleBase" id="RU366025"/>
    </source>
</evidence>
<evidence type="ECO:0000256" key="5">
    <source>
        <dbReference type="ARBA" id="ARBA00022801"/>
    </source>
</evidence>
<dbReference type="PANTHER" id="PTHR21646">
    <property type="entry name" value="UBIQUITIN CARBOXYL-TERMINAL HYDROLASE"/>
    <property type="match status" value="1"/>
</dbReference>
<sequence>MSDEYFDKLFDKAFVYIHDDETVQSCTFRGLQWLGEAKNLEEKGLYVKSYVFYLKAIKLAYEIPCRFEISVQAGAYSDFKHFQKQTLALIQKIFKLKNKLAVRHFLPCMSIQSAMKLTKDKSSKALFINVYSEESSKDYFLSEATINIPVSLFRSTSITEIDDYLKKAPFLPEVAVCYSLENHLDDIDIAYHIYSVLTSLKWKPQFLTSMSSKKIDENKSILEYLPIGLTNLGNTCYMNCVLQCLFACGELISPMCHKSQALGAINTGNPLGSGGKMTLAFLSLVNEVFQRKGKRVVSPKRFLDAVQSLNRDFSIDDQCDAQEFLNYLLDKIHEDLNSNASRASMSPLSDAQQSAREKLPLSYLNYVEWNLHIRHNLSIVEQIFSGQLCSRIQCTVCQRTSTTFAPFTSLAIPIPDVPGFVSLHECLRRFMAYEVLEGHNAWFCPACQRRRPAKKIMNISHLSDYLIIQIQRFRNTMIGWKKVDTPLQLNFRIPSNMLIPPCFQSGMNYDQCSYDLFAFVSHYGQLENGHYTSCVLSENQWYRIDDSIVQRVDGFAALQYDFSSSYILFYKKKEGVSELEKRS</sequence>
<dbReference type="AlphaFoldDB" id="A0AAE9WBK7"/>
<reference evidence="9 10" key="1">
    <citation type="journal article" date="2023" name="G3 (Bethesda)">
        <title>A high-quality reference genome for the fission yeast Schizosaccharomyces osmophilus.</title>
        <authorList>
            <person name="Jia G.S."/>
            <person name="Zhang W.C."/>
            <person name="Liang Y."/>
            <person name="Liu X.H."/>
            <person name="Rhind N."/>
            <person name="Pidoux A."/>
            <person name="Brysch-Herzberg M."/>
            <person name="Du L.L."/>
        </authorList>
    </citation>
    <scope>NUCLEOTIDE SEQUENCE [LARGE SCALE GENOMIC DNA]</scope>
    <source>
        <strain evidence="9 10">CBS 15793</strain>
    </source>
</reference>
<keyword evidence="10" id="KW-1185">Reference proteome</keyword>
<accession>A0AAE9WBK7</accession>
<evidence type="ECO:0000256" key="6">
    <source>
        <dbReference type="ARBA" id="ARBA00022807"/>
    </source>
</evidence>
<feature type="domain" description="USP" evidence="8">
    <location>
        <begin position="227"/>
        <end position="573"/>
    </location>
</feature>
<dbReference type="GO" id="GO:0006508">
    <property type="term" value="P:proteolysis"/>
    <property type="evidence" value="ECO:0007669"/>
    <property type="project" value="UniProtKB-KW"/>
</dbReference>
<gene>
    <name evidence="9" type="primary">ubp4</name>
    <name evidence="9" type="ORF">SOMG_03136</name>
</gene>
<dbReference type="PANTHER" id="PTHR21646:SF95">
    <property type="entry name" value="UBIQUITIN CARBOXYL-TERMINAL HYDROLASE 4-RELATED"/>
    <property type="match status" value="1"/>
</dbReference>
<dbReference type="InterPro" id="IPR050185">
    <property type="entry name" value="Ub_carboxyl-term_hydrolase"/>
</dbReference>
<dbReference type="InterPro" id="IPR001394">
    <property type="entry name" value="Peptidase_C19_UCH"/>
</dbReference>
<dbReference type="Pfam" id="PF00443">
    <property type="entry name" value="UCH"/>
    <property type="match status" value="1"/>
</dbReference>
<dbReference type="Proteomes" id="UP001212411">
    <property type="component" value="Chromosome 2"/>
</dbReference>
<evidence type="ECO:0000256" key="4">
    <source>
        <dbReference type="ARBA" id="ARBA00022786"/>
    </source>
</evidence>
<keyword evidence="3 7" id="KW-0645">Protease</keyword>
<dbReference type="GeneID" id="80876616"/>
<keyword evidence="6 7" id="KW-0788">Thiol protease</keyword>
<dbReference type="GO" id="GO:0016579">
    <property type="term" value="P:protein deubiquitination"/>
    <property type="evidence" value="ECO:0007669"/>
    <property type="project" value="InterPro"/>
</dbReference>
<keyword evidence="4 7" id="KW-0833">Ubl conjugation pathway</keyword>
<dbReference type="PROSITE" id="PS00973">
    <property type="entry name" value="USP_2"/>
    <property type="match status" value="1"/>
</dbReference>
<evidence type="ECO:0000256" key="3">
    <source>
        <dbReference type="ARBA" id="ARBA00022670"/>
    </source>
</evidence>